<keyword evidence="2" id="KW-0677">Repeat</keyword>
<dbReference type="SUPFAM" id="SSF52058">
    <property type="entry name" value="L domain-like"/>
    <property type="match status" value="1"/>
</dbReference>
<proteinExistence type="predicted"/>
<dbReference type="InterPro" id="IPR032675">
    <property type="entry name" value="LRR_dom_sf"/>
</dbReference>
<feature type="chain" id="PRO_5040293045" description="Farnesoic acid O-methyl transferase domain-containing protein" evidence="3">
    <location>
        <begin position="19"/>
        <end position="617"/>
    </location>
</feature>
<keyword evidence="1" id="KW-0433">Leucine-rich repeat</keyword>
<dbReference type="SMART" id="SM00369">
    <property type="entry name" value="LRR_TYP"/>
    <property type="match status" value="12"/>
</dbReference>
<dbReference type="Pfam" id="PF13855">
    <property type="entry name" value="LRR_8"/>
    <property type="match status" value="3"/>
</dbReference>
<evidence type="ECO:0000256" key="2">
    <source>
        <dbReference type="ARBA" id="ARBA00022737"/>
    </source>
</evidence>
<dbReference type="EMBL" id="OU895877">
    <property type="protein sequence ID" value="CAG9801219.1"/>
    <property type="molecule type" value="Genomic_DNA"/>
</dbReference>
<dbReference type="InterPro" id="IPR003591">
    <property type="entry name" value="Leu-rich_rpt_typical-subtyp"/>
</dbReference>
<gene>
    <name evidence="5" type="ORF">CHIRRI_LOCUS4154</name>
</gene>
<dbReference type="PANTHER" id="PTHR45712">
    <property type="entry name" value="AGAP008170-PA"/>
    <property type="match status" value="1"/>
</dbReference>
<organism evidence="5 6">
    <name type="scientific">Chironomus riparius</name>
    <dbReference type="NCBI Taxonomy" id="315576"/>
    <lineage>
        <taxon>Eukaryota</taxon>
        <taxon>Metazoa</taxon>
        <taxon>Ecdysozoa</taxon>
        <taxon>Arthropoda</taxon>
        <taxon>Hexapoda</taxon>
        <taxon>Insecta</taxon>
        <taxon>Pterygota</taxon>
        <taxon>Neoptera</taxon>
        <taxon>Endopterygota</taxon>
        <taxon>Diptera</taxon>
        <taxon>Nematocera</taxon>
        <taxon>Chironomoidea</taxon>
        <taxon>Chironomidae</taxon>
        <taxon>Chironominae</taxon>
        <taxon>Chironomus</taxon>
    </lineage>
</organism>
<evidence type="ECO:0000313" key="6">
    <source>
        <dbReference type="Proteomes" id="UP001153620"/>
    </source>
</evidence>
<dbReference type="InterPro" id="IPR022041">
    <property type="entry name" value="Methyltransf_FA"/>
</dbReference>
<dbReference type="GO" id="GO:0005615">
    <property type="term" value="C:extracellular space"/>
    <property type="evidence" value="ECO:0007669"/>
    <property type="project" value="TreeGrafter"/>
</dbReference>
<evidence type="ECO:0000256" key="3">
    <source>
        <dbReference type="SAM" id="SignalP"/>
    </source>
</evidence>
<dbReference type="Proteomes" id="UP001153620">
    <property type="component" value="Chromosome 1"/>
</dbReference>
<feature type="domain" description="Farnesoic acid O-methyl transferase" evidence="4">
    <location>
        <begin position="490"/>
        <end position="603"/>
    </location>
</feature>
<dbReference type="PROSITE" id="PS51450">
    <property type="entry name" value="LRR"/>
    <property type="match status" value="1"/>
</dbReference>
<protein>
    <recommendedName>
        <fullName evidence="4">Farnesoic acid O-methyl transferase domain-containing protein</fullName>
    </recommendedName>
</protein>
<reference evidence="5" key="2">
    <citation type="submission" date="2022-10" db="EMBL/GenBank/DDBJ databases">
        <authorList>
            <consortium name="ENA_rothamsted_submissions"/>
            <consortium name="culmorum"/>
            <person name="King R."/>
        </authorList>
    </citation>
    <scope>NUCLEOTIDE SEQUENCE</scope>
</reference>
<evidence type="ECO:0000256" key="1">
    <source>
        <dbReference type="ARBA" id="ARBA00022614"/>
    </source>
</evidence>
<dbReference type="Gene3D" id="3.80.10.10">
    <property type="entry name" value="Ribonuclease Inhibitor"/>
    <property type="match status" value="2"/>
</dbReference>
<dbReference type="AlphaFoldDB" id="A0A9N9WQL0"/>
<keyword evidence="3" id="KW-0732">Signal</keyword>
<dbReference type="InterPro" id="IPR001611">
    <property type="entry name" value="Leu-rich_rpt"/>
</dbReference>
<dbReference type="Pfam" id="PF12248">
    <property type="entry name" value="Methyltransf_FA"/>
    <property type="match status" value="1"/>
</dbReference>
<accession>A0A9N9WQL0</accession>
<dbReference type="InterPro" id="IPR050333">
    <property type="entry name" value="SLRP"/>
</dbReference>
<evidence type="ECO:0000313" key="5">
    <source>
        <dbReference type="EMBL" id="CAG9801219.1"/>
    </source>
</evidence>
<reference evidence="5" key="1">
    <citation type="submission" date="2022-01" db="EMBL/GenBank/DDBJ databases">
        <authorList>
            <person name="King R."/>
        </authorList>
    </citation>
    <scope>NUCLEOTIDE SEQUENCE</scope>
</reference>
<evidence type="ECO:0000259" key="4">
    <source>
        <dbReference type="Pfam" id="PF12248"/>
    </source>
</evidence>
<name>A0A9N9WQL0_9DIPT</name>
<keyword evidence="6" id="KW-1185">Reference proteome</keyword>
<dbReference type="OrthoDB" id="7787639at2759"/>
<sequence>MEIKILLLLSLFFGTTLGQSLTCNYADSIVLGQQRYVCTLNIQNPAGFDEFTEINGTHVEGRTNANVTGLYLTFSSRTINFPRIICSEFPNLAHINYALMDVVEINENTFSGCPNVEWMRLWYNEIENIHERAFASNTRLRYLDLERNKFTTLPENVFNGLVNLEELELSNNAFTTIPDGLFRPLTNLRVLFLVQANIETLNPEWFAPLVNLEVLTVYGNNITVWPEAALSNLRSLRAFEISRNPIGNNLPANAFRDLSNLEELFMANIGITEINPAWFQPLGNLEALFIYSNSFISISEGAFDGLRNLLVIDIGANHLTESAIPGNLFRNMPNLLWLICDYNLIQTINPEWFQGLTELIVLDFNFNHINELQEGVFAAFRAILEIDLWGSNLKTVNRNAFGNIQNLTYFDLDDNNINAVDERFLNEAFPLSFFYFRNNLCASDWFYDFAANREQLMPRFSTCTRNFEFIVVTSTELGEAYRFYTAPNPGIQLRVNTNRGVRIALTPFNFLWSPSVEIVIGSNNNTLSTIIRNQDTQVVVASSPNIIRPDQWTGLRITWANHVILVTREGDHYPFLAYNLEHIFPVQFYGISSPLSRAVWTIQPVEADFLPTNVLKL</sequence>
<feature type="signal peptide" evidence="3">
    <location>
        <begin position="1"/>
        <end position="18"/>
    </location>
</feature>
<dbReference type="PANTHER" id="PTHR45712:SF22">
    <property type="entry name" value="INSULIN-LIKE GROWTH FACTOR-BINDING PROTEIN COMPLEX ACID LABILE SUBUNIT"/>
    <property type="match status" value="1"/>
</dbReference>